<comment type="caution">
    <text evidence="1">The sequence shown here is derived from an EMBL/GenBank/DDBJ whole genome shotgun (WGS) entry which is preliminary data.</text>
</comment>
<protein>
    <submittedName>
        <fullName evidence="1">Uncharacterized protein</fullName>
    </submittedName>
</protein>
<sequence>MCAPEESMKTTEIKKKADLYLSCDEPTLEFAQTLKQEVESRCNLTVALDNDDSWEDAEDSDVLENMQKAKLMIVVTTGHSNITAWVMDYSPEITTKTTQQAIAERFNFQRCCKPPAIDFSRSHKEGLNEFMDLLRRTTGWRRFTKPSSNKLWNSIANAIFI</sequence>
<name>A0AAD2FMZ4_9STRA</name>
<evidence type="ECO:0000313" key="2">
    <source>
        <dbReference type="Proteomes" id="UP001295423"/>
    </source>
</evidence>
<organism evidence="1 2">
    <name type="scientific">Cylindrotheca closterium</name>
    <dbReference type="NCBI Taxonomy" id="2856"/>
    <lineage>
        <taxon>Eukaryota</taxon>
        <taxon>Sar</taxon>
        <taxon>Stramenopiles</taxon>
        <taxon>Ochrophyta</taxon>
        <taxon>Bacillariophyta</taxon>
        <taxon>Bacillariophyceae</taxon>
        <taxon>Bacillariophycidae</taxon>
        <taxon>Bacillariales</taxon>
        <taxon>Bacillariaceae</taxon>
        <taxon>Cylindrotheca</taxon>
    </lineage>
</organism>
<keyword evidence="2" id="KW-1185">Reference proteome</keyword>
<dbReference type="AlphaFoldDB" id="A0AAD2FMZ4"/>
<dbReference type="Proteomes" id="UP001295423">
    <property type="component" value="Unassembled WGS sequence"/>
</dbReference>
<gene>
    <name evidence="1" type="ORF">CYCCA115_LOCUS10766</name>
</gene>
<accession>A0AAD2FMZ4</accession>
<evidence type="ECO:0000313" key="1">
    <source>
        <dbReference type="EMBL" id="CAJ1946644.1"/>
    </source>
</evidence>
<proteinExistence type="predicted"/>
<dbReference type="EMBL" id="CAKOGP040001714">
    <property type="protein sequence ID" value="CAJ1946644.1"/>
    <property type="molecule type" value="Genomic_DNA"/>
</dbReference>
<reference evidence="1" key="1">
    <citation type="submission" date="2023-08" db="EMBL/GenBank/DDBJ databases">
        <authorList>
            <person name="Audoor S."/>
            <person name="Bilcke G."/>
        </authorList>
    </citation>
    <scope>NUCLEOTIDE SEQUENCE</scope>
</reference>